<keyword evidence="4" id="KW-0410">Iron transport</keyword>
<evidence type="ECO:0000256" key="12">
    <source>
        <dbReference type="PROSITE-ProRule" id="PRU01360"/>
    </source>
</evidence>
<dbReference type="PANTHER" id="PTHR32552:SF89">
    <property type="entry name" value="CATECHOLATE SIDEROPHORE RECEPTOR FIU"/>
    <property type="match status" value="1"/>
</dbReference>
<keyword evidence="10 12" id="KW-0472">Membrane</keyword>
<dbReference type="InterPro" id="IPR036942">
    <property type="entry name" value="Beta-barrel_TonB_sf"/>
</dbReference>
<protein>
    <submittedName>
        <fullName evidence="17">TonB-dependent receptor</fullName>
    </submittedName>
</protein>
<dbReference type="PROSITE" id="PS52016">
    <property type="entry name" value="TONB_DEPENDENT_REC_3"/>
    <property type="match status" value="1"/>
</dbReference>
<feature type="chain" id="PRO_5046501772" evidence="14">
    <location>
        <begin position="27"/>
        <end position="840"/>
    </location>
</feature>
<evidence type="ECO:0000256" key="7">
    <source>
        <dbReference type="ARBA" id="ARBA00023004"/>
    </source>
</evidence>
<feature type="signal peptide" evidence="14">
    <location>
        <begin position="1"/>
        <end position="26"/>
    </location>
</feature>
<keyword evidence="6 14" id="KW-0732">Signal</keyword>
<evidence type="ECO:0000259" key="15">
    <source>
        <dbReference type="Pfam" id="PF00593"/>
    </source>
</evidence>
<evidence type="ECO:0000256" key="2">
    <source>
        <dbReference type="ARBA" id="ARBA00022448"/>
    </source>
</evidence>
<feature type="domain" description="TonB-dependent receptor-like beta-barrel" evidence="15">
    <location>
        <begin position="405"/>
        <end position="802"/>
    </location>
</feature>
<gene>
    <name evidence="17" type="ORF">I2488_14715</name>
</gene>
<evidence type="ECO:0000256" key="4">
    <source>
        <dbReference type="ARBA" id="ARBA00022496"/>
    </source>
</evidence>
<dbReference type="Gene3D" id="2.170.130.10">
    <property type="entry name" value="TonB-dependent receptor, plug domain"/>
    <property type="match status" value="1"/>
</dbReference>
<dbReference type="InterPro" id="IPR039426">
    <property type="entry name" value="TonB-dep_rcpt-like"/>
</dbReference>
<keyword evidence="8" id="KW-0406">Ion transport</keyword>
<dbReference type="SUPFAM" id="SSF56935">
    <property type="entry name" value="Porins"/>
    <property type="match status" value="1"/>
</dbReference>
<name>A0ABS0HJ47_9SPHN</name>
<dbReference type="InterPro" id="IPR037066">
    <property type="entry name" value="Plug_dom_sf"/>
</dbReference>
<evidence type="ECO:0000313" key="18">
    <source>
        <dbReference type="Proteomes" id="UP000600799"/>
    </source>
</evidence>
<keyword evidence="18" id="KW-1185">Reference proteome</keyword>
<evidence type="ECO:0000313" key="17">
    <source>
        <dbReference type="EMBL" id="MBF9152258.1"/>
    </source>
</evidence>
<dbReference type="Gene3D" id="2.40.170.20">
    <property type="entry name" value="TonB-dependent receptor, beta-barrel domain"/>
    <property type="match status" value="1"/>
</dbReference>
<evidence type="ECO:0000256" key="1">
    <source>
        <dbReference type="ARBA" id="ARBA00004571"/>
    </source>
</evidence>
<evidence type="ECO:0000256" key="6">
    <source>
        <dbReference type="ARBA" id="ARBA00022729"/>
    </source>
</evidence>
<evidence type="ECO:0000256" key="14">
    <source>
        <dbReference type="SAM" id="SignalP"/>
    </source>
</evidence>
<keyword evidence="17" id="KW-0675">Receptor</keyword>
<comment type="caution">
    <text evidence="17">The sequence shown here is derived from an EMBL/GenBank/DDBJ whole genome shotgun (WGS) entry which is preliminary data.</text>
</comment>
<proteinExistence type="inferred from homology"/>
<evidence type="ECO:0000256" key="13">
    <source>
        <dbReference type="RuleBase" id="RU003357"/>
    </source>
</evidence>
<keyword evidence="9 13" id="KW-0798">TonB box</keyword>
<organism evidence="17 18">
    <name type="scientific">Novosphingobium jiangmenense</name>
    <dbReference type="NCBI Taxonomy" id="2791981"/>
    <lineage>
        <taxon>Bacteria</taxon>
        <taxon>Pseudomonadati</taxon>
        <taxon>Pseudomonadota</taxon>
        <taxon>Alphaproteobacteria</taxon>
        <taxon>Sphingomonadales</taxon>
        <taxon>Sphingomonadaceae</taxon>
        <taxon>Novosphingobium</taxon>
    </lineage>
</organism>
<feature type="domain" description="TonB-dependent receptor plug" evidence="16">
    <location>
        <begin position="66"/>
        <end position="179"/>
    </location>
</feature>
<dbReference type="Pfam" id="PF07715">
    <property type="entry name" value="Plug"/>
    <property type="match status" value="1"/>
</dbReference>
<dbReference type="Proteomes" id="UP000600799">
    <property type="component" value="Unassembled WGS sequence"/>
</dbReference>
<keyword evidence="11 12" id="KW-0998">Cell outer membrane</keyword>
<keyword evidence="3 12" id="KW-1134">Transmembrane beta strand</keyword>
<evidence type="ECO:0000259" key="16">
    <source>
        <dbReference type="Pfam" id="PF07715"/>
    </source>
</evidence>
<dbReference type="PANTHER" id="PTHR32552">
    <property type="entry name" value="FERRICHROME IRON RECEPTOR-RELATED"/>
    <property type="match status" value="1"/>
</dbReference>
<dbReference type="EMBL" id="JADQDC010000010">
    <property type="protein sequence ID" value="MBF9152258.1"/>
    <property type="molecule type" value="Genomic_DNA"/>
</dbReference>
<evidence type="ECO:0000256" key="5">
    <source>
        <dbReference type="ARBA" id="ARBA00022692"/>
    </source>
</evidence>
<evidence type="ECO:0000256" key="11">
    <source>
        <dbReference type="ARBA" id="ARBA00023237"/>
    </source>
</evidence>
<dbReference type="InterPro" id="IPR012910">
    <property type="entry name" value="Plug_dom"/>
</dbReference>
<dbReference type="InterPro" id="IPR000531">
    <property type="entry name" value="Beta-barrel_TonB"/>
</dbReference>
<keyword evidence="5 12" id="KW-0812">Transmembrane</keyword>
<comment type="subcellular location">
    <subcellularLocation>
        <location evidence="1 12">Cell outer membrane</location>
        <topology evidence="1 12">Multi-pass membrane protein</topology>
    </subcellularLocation>
</comment>
<keyword evidence="2 12" id="KW-0813">Transport</keyword>
<sequence>MRNVMRKWQLLAATVLGFGLATPAFADEDADTEAGAPASAHARAVETPGKSAGKAFSTGVAKGRDLLDTAISASVIDEADLPKLSVSSVAGIMQNIPGIRAETSDIDGFSSITVRGLPLSADGSKFLQLQEDGLPVLEFGDLHFASADQFIRADLSLSQVQAIRGGSASTFASNSPGGVVNFISRTGETEGGAVQLSSGLGYDLKRLDFTYGAPLGGGWRFHVGGFYRQGEGPRDIGYDGFRGGQVKLNVTKQFSGGYVRFYGKYLDDRQPNYSLYPVLLTGTNDAVKINDLPGNSVRGDVYESPLTASHLALDQENNRTTLDGRVGLRGINKAVGLEAQFEVGGFTISNRFRYADVSGEYNESIPMVTAPAAVLGAILGSPGGSFTYAGGPNAGNPFSPAALAAISIKINARLNKIDNVTNDLRASRVWATGGGKLTTTAGIYAASQSVDMYWNFANTLNDLAGNGRNNPLNLADAGGVPQSDAGVYAYGFGFGVPLAAYHTRYDLNYRILAPYGSLNYQIGKLAIGGSVRWDKGRVSGNILSASLMGPGSAIVDMNGDGDISEAETKVAILPLGQAANVDYDYDYLSYSAGVNYRISQPLSVFARYSRGGRANAERILGAGSLNPLTGKLTDPSTAYNPVKQAEGGVKFRQGGLTAYITGFWASTSERNYQIGADNSGQVVVIPINRTYSAKGIELEGEVREGPFALALGATWTDAKITKDRTDPALEGNRPRHIPKFSFQARPQVELDKVTFGAVVNGTTGSFAQDSNILRQPGYVLVSPFLQVRPVDRVQLSLNAFNVFNKLAVVQIASAVIPAGGLANAQVMNGRTVTAALRFSF</sequence>
<dbReference type="Pfam" id="PF00593">
    <property type="entry name" value="TonB_dep_Rec_b-barrel"/>
    <property type="match status" value="1"/>
</dbReference>
<evidence type="ECO:0000256" key="8">
    <source>
        <dbReference type="ARBA" id="ARBA00023065"/>
    </source>
</evidence>
<evidence type="ECO:0000256" key="3">
    <source>
        <dbReference type="ARBA" id="ARBA00022452"/>
    </source>
</evidence>
<reference evidence="17 18" key="1">
    <citation type="submission" date="2020-11" db="EMBL/GenBank/DDBJ databases">
        <title>The genome sequence of Novosphingobium sp. 1Y9A.</title>
        <authorList>
            <person name="Liu Y."/>
        </authorList>
    </citation>
    <scope>NUCLEOTIDE SEQUENCE [LARGE SCALE GENOMIC DNA]</scope>
    <source>
        <strain evidence="17 18">1Y9A</strain>
    </source>
</reference>
<accession>A0ABS0HJ47</accession>
<evidence type="ECO:0000256" key="10">
    <source>
        <dbReference type="ARBA" id="ARBA00023136"/>
    </source>
</evidence>
<evidence type="ECO:0000256" key="9">
    <source>
        <dbReference type="ARBA" id="ARBA00023077"/>
    </source>
</evidence>
<keyword evidence="7" id="KW-0408">Iron</keyword>
<comment type="similarity">
    <text evidence="12 13">Belongs to the TonB-dependent receptor family.</text>
</comment>